<accession>A0A382NRU9</accession>
<feature type="non-terminal residue" evidence="1">
    <location>
        <position position="136"/>
    </location>
</feature>
<dbReference type="Gene3D" id="2.60.40.1120">
    <property type="entry name" value="Carboxypeptidase-like, regulatory domain"/>
    <property type="match status" value="1"/>
</dbReference>
<dbReference type="SUPFAM" id="SSF49464">
    <property type="entry name" value="Carboxypeptidase regulatory domain-like"/>
    <property type="match status" value="1"/>
</dbReference>
<protein>
    <recommendedName>
        <fullName evidence="2">TonB-dependent receptor plug domain-containing protein</fullName>
    </recommendedName>
</protein>
<dbReference type="InterPro" id="IPR008969">
    <property type="entry name" value="CarboxyPept-like_regulatory"/>
</dbReference>
<sequence>MVIFHRCIFIFYLFFTGILFGGTTGKITGQVIDSESNKHLTGASIVIDDTFMGVSSDQDGNYVLINLLPDTYRLRVTLVGYRPLLIQGVTVLIDQSTFLNVALTPEPIQMDELVVVATKPLIMKDVSASRMDISSE</sequence>
<proteinExistence type="predicted"/>
<evidence type="ECO:0008006" key="2">
    <source>
        <dbReference type="Google" id="ProtNLM"/>
    </source>
</evidence>
<dbReference type="AlphaFoldDB" id="A0A382NRU9"/>
<name>A0A382NRU9_9ZZZZ</name>
<dbReference type="Pfam" id="PF13715">
    <property type="entry name" value="CarbopepD_reg_2"/>
    <property type="match status" value="1"/>
</dbReference>
<evidence type="ECO:0000313" key="1">
    <source>
        <dbReference type="EMBL" id="SVC63826.1"/>
    </source>
</evidence>
<gene>
    <name evidence="1" type="ORF">METZ01_LOCUS316680</name>
</gene>
<organism evidence="1">
    <name type="scientific">marine metagenome</name>
    <dbReference type="NCBI Taxonomy" id="408172"/>
    <lineage>
        <taxon>unclassified sequences</taxon>
        <taxon>metagenomes</taxon>
        <taxon>ecological metagenomes</taxon>
    </lineage>
</organism>
<dbReference type="EMBL" id="UINC01102308">
    <property type="protein sequence ID" value="SVC63826.1"/>
    <property type="molecule type" value="Genomic_DNA"/>
</dbReference>
<reference evidence="1" key="1">
    <citation type="submission" date="2018-05" db="EMBL/GenBank/DDBJ databases">
        <authorList>
            <person name="Lanie J.A."/>
            <person name="Ng W.-L."/>
            <person name="Kazmierczak K.M."/>
            <person name="Andrzejewski T.M."/>
            <person name="Davidsen T.M."/>
            <person name="Wayne K.J."/>
            <person name="Tettelin H."/>
            <person name="Glass J.I."/>
            <person name="Rusch D."/>
            <person name="Podicherti R."/>
            <person name="Tsui H.-C.T."/>
            <person name="Winkler M.E."/>
        </authorList>
    </citation>
    <scope>NUCLEOTIDE SEQUENCE</scope>
</reference>